<name>A0ACC2K1L7_9PEZI</name>
<sequence>MSKNTATIVSGKGRDYPQAGLPQYVPPVSGILSYFPASWVPFGELARIDRPTGIYLFYLPHLFGTLYATGTSNQVSLLDIVYKNAILFAGTISFRAAACSWNDSLDYEYDRQVLRCRLRPVARGAVTPSQAHIFTVFLTFLALAFLYLLPRSCWIVSVPSIFLLALYPFAKRFTDFPQTILGVQVGIGFFMGAAAIDDGWFKDIDSFAALRNNQRIQAMMAFYLANACWTVVYDTVYAQQDVEDDVKAGVRSIAVRFRGSTRALLWGVSSMVVAMLLASGYLQNFGTGYFAVTCGGTMASLSYMLSTVDFTVPAECGWWFRNGTWFVGFSISGGLILEILRVIR</sequence>
<evidence type="ECO:0000313" key="1">
    <source>
        <dbReference type="EMBL" id="KAJ8133449.1"/>
    </source>
</evidence>
<dbReference type="EMBL" id="JAPUUL010000012">
    <property type="protein sequence ID" value="KAJ8133449.1"/>
    <property type="molecule type" value="Genomic_DNA"/>
</dbReference>
<keyword evidence="2" id="KW-1185">Reference proteome</keyword>
<dbReference type="Proteomes" id="UP001153332">
    <property type="component" value="Unassembled WGS sequence"/>
</dbReference>
<comment type="caution">
    <text evidence="1">The sequence shown here is derived from an EMBL/GenBank/DDBJ whole genome shotgun (WGS) entry which is preliminary data.</text>
</comment>
<protein>
    <submittedName>
        <fullName evidence="1">Uncharacterized protein</fullName>
    </submittedName>
</protein>
<accession>A0ACC2K1L7</accession>
<proteinExistence type="predicted"/>
<gene>
    <name evidence="1" type="ORF">O1611_g162</name>
</gene>
<organism evidence="1 2">
    <name type="scientific">Lasiodiplodia mahajangana</name>
    <dbReference type="NCBI Taxonomy" id="1108764"/>
    <lineage>
        <taxon>Eukaryota</taxon>
        <taxon>Fungi</taxon>
        <taxon>Dikarya</taxon>
        <taxon>Ascomycota</taxon>
        <taxon>Pezizomycotina</taxon>
        <taxon>Dothideomycetes</taxon>
        <taxon>Dothideomycetes incertae sedis</taxon>
        <taxon>Botryosphaeriales</taxon>
        <taxon>Botryosphaeriaceae</taxon>
        <taxon>Lasiodiplodia</taxon>
    </lineage>
</organism>
<reference evidence="1" key="1">
    <citation type="submission" date="2022-12" db="EMBL/GenBank/DDBJ databases">
        <title>Genome Sequence of Lasiodiplodia mahajangana.</title>
        <authorList>
            <person name="Buettner E."/>
        </authorList>
    </citation>
    <scope>NUCLEOTIDE SEQUENCE</scope>
    <source>
        <strain evidence="1">VT137</strain>
    </source>
</reference>
<evidence type="ECO:0000313" key="2">
    <source>
        <dbReference type="Proteomes" id="UP001153332"/>
    </source>
</evidence>